<keyword evidence="3" id="KW-0488">Methylation</keyword>
<accession>A0A8C1F4G2</accession>
<evidence type="ECO:0000256" key="23">
    <source>
        <dbReference type="SAM" id="Phobius"/>
    </source>
</evidence>
<organism evidence="25 26">
    <name type="scientific">Cyprinus carpio carpio</name>
    <dbReference type="NCBI Taxonomy" id="630221"/>
    <lineage>
        <taxon>Eukaryota</taxon>
        <taxon>Metazoa</taxon>
        <taxon>Chordata</taxon>
        <taxon>Craniata</taxon>
        <taxon>Vertebrata</taxon>
        <taxon>Euteleostomi</taxon>
        <taxon>Actinopterygii</taxon>
        <taxon>Neopterygii</taxon>
        <taxon>Teleostei</taxon>
        <taxon>Ostariophysi</taxon>
        <taxon>Cypriniformes</taxon>
        <taxon>Cyprinidae</taxon>
        <taxon>Cyprininae</taxon>
        <taxon>Cyprinus</taxon>
    </lineage>
</organism>
<comment type="subcellular location">
    <subcellularLocation>
        <location evidence="2">Mitochondrion outer membrane</location>
        <topology evidence="2">Single-pass membrane protein</topology>
    </subcellularLocation>
    <subcellularLocation>
        <location evidence="1">Peroxisome</location>
    </subcellularLocation>
</comment>
<name>A0A8C1F4G2_CYPCA</name>
<dbReference type="Gene3D" id="1.10.533.10">
    <property type="entry name" value="Death Domain, Fas"/>
    <property type="match status" value="1"/>
</dbReference>
<dbReference type="GO" id="GO:0005777">
    <property type="term" value="C:peroxisome"/>
    <property type="evidence" value="ECO:0007669"/>
    <property type="project" value="UniProtKB-SubCell"/>
</dbReference>
<keyword evidence="11" id="KW-0391">Immunity</keyword>
<dbReference type="GO" id="GO:0032727">
    <property type="term" value="P:positive regulation of interferon-alpha production"/>
    <property type="evidence" value="ECO:0007669"/>
    <property type="project" value="UniProtKB-ARBA"/>
</dbReference>
<evidence type="ECO:0000256" key="4">
    <source>
        <dbReference type="ARBA" id="ARBA00022499"/>
    </source>
</evidence>
<evidence type="ECO:0000256" key="7">
    <source>
        <dbReference type="ARBA" id="ARBA00022588"/>
    </source>
</evidence>
<dbReference type="GO" id="GO:0045087">
    <property type="term" value="P:innate immune response"/>
    <property type="evidence" value="ECO:0007669"/>
    <property type="project" value="UniProtKB-KW"/>
</dbReference>
<keyword evidence="10" id="KW-0832">Ubl conjugation</keyword>
<dbReference type="Proteomes" id="UP001108240">
    <property type="component" value="Unplaced"/>
</dbReference>
<keyword evidence="9" id="KW-1000">Mitochondrion outer membrane</keyword>
<keyword evidence="7" id="KW-0399">Innate immunity</keyword>
<dbReference type="Ensembl" id="ENSCCRT00000094257.2">
    <property type="protein sequence ID" value="ENSCCRP00000086757.2"/>
    <property type="gene ID" value="ENSCCRG00000047262.2"/>
</dbReference>
<feature type="compositionally biased region" description="Pro residues" evidence="22">
    <location>
        <begin position="195"/>
        <end position="210"/>
    </location>
</feature>
<dbReference type="GO" id="GO:0005741">
    <property type="term" value="C:mitochondrial outer membrane"/>
    <property type="evidence" value="ECO:0007669"/>
    <property type="project" value="UniProtKB-SubCell"/>
</dbReference>
<sequence>MSFTREKFYNEAIRPNLARFSSAVKVRDILPHLPCLTLTDREEVEAKRETSGNFTAMQTLLDSLRRREKWPDEFITALRNCEHRELADEISATYDRIRGITNNAAPTPRPAPAPAPSYTSAGATTAVTTATVHTVPANTPPPSGGDPASSSAPTNTAAPKPSPVPVLQVPETQQVQKPPTPVPTPSAEPVSQAENPPPVVPPPQAPPPPEASVSKVPLPVQQNVTTHTGAVENKTPALDSSDGLALTDQTTISSSNGEALLSTSNAQVSSSDTSTSQSQMTKPYTTSQTSPKINKTQVPLEVKDMYTFERLPVQDTNAFLRVERTFQEPEEISDPSANEVVQRSNTVGLPVFNASTSSTETAQATSSAPAEVVTHFLASNDQEYFSKPGILQHSELQQNRPGTLPVLQEEPCSVLSNELEISRLVQATEPSTEPRQSTSLADQNSAPFASLDSATQSFQDPPYTAAPLTLNQPEEDHYESLYDNQTRINVFRFAEEPSAENMNGQPPSILQRTRVISEDHNTMNYVGTESAVYLSEPFGHDSKKSTTIKVREEESSAARPEQRGEGCPELFRINNFHLIAAAGIGLSAVFLAWKFTHK</sequence>
<dbReference type="GO" id="GO:1900227">
    <property type="term" value="P:positive regulation of NLRP3 inflammasome complex assembly"/>
    <property type="evidence" value="ECO:0007669"/>
    <property type="project" value="UniProtKB-ARBA"/>
</dbReference>
<feature type="transmembrane region" description="Helical" evidence="23">
    <location>
        <begin position="576"/>
        <end position="593"/>
    </location>
</feature>
<evidence type="ECO:0000313" key="26">
    <source>
        <dbReference type="Proteomes" id="UP001108240"/>
    </source>
</evidence>
<dbReference type="GO" id="GO:0045071">
    <property type="term" value="P:negative regulation of viral genome replication"/>
    <property type="evidence" value="ECO:0007669"/>
    <property type="project" value="UniProtKB-ARBA"/>
</dbReference>
<evidence type="ECO:0000256" key="6">
    <source>
        <dbReference type="ARBA" id="ARBA00022581"/>
    </source>
</evidence>
<dbReference type="GO" id="GO:0002230">
    <property type="term" value="P:positive regulation of defense response to virus by host"/>
    <property type="evidence" value="ECO:0007669"/>
    <property type="project" value="UniProtKB-ARBA"/>
</dbReference>
<keyword evidence="13" id="KW-0051">Antiviral defense</keyword>
<reference evidence="25" key="1">
    <citation type="submission" date="2025-08" db="UniProtKB">
        <authorList>
            <consortium name="Ensembl"/>
        </authorList>
    </citation>
    <scope>IDENTIFICATION</scope>
</reference>
<evidence type="ECO:0000256" key="1">
    <source>
        <dbReference type="ARBA" id="ARBA00004275"/>
    </source>
</evidence>
<evidence type="ECO:0000256" key="20">
    <source>
        <dbReference type="ARBA" id="ARBA00082620"/>
    </source>
</evidence>
<evidence type="ECO:0000256" key="19">
    <source>
        <dbReference type="ARBA" id="ARBA00071084"/>
    </source>
</evidence>
<dbReference type="GO" id="GO:0032728">
    <property type="term" value="P:positive regulation of interferon-beta production"/>
    <property type="evidence" value="ECO:0007669"/>
    <property type="project" value="UniProtKB-ARBA"/>
</dbReference>
<keyword evidence="14" id="KW-0496">Mitochondrion</keyword>
<reference evidence="25" key="2">
    <citation type="submission" date="2025-09" db="UniProtKB">
        <authorList>
            <consortium name="Ensembl"/>
        </authorList>
    </citation>
    <scope>IDENTIFICATION</scope>
</reference>
<dbReference type="Pfam" id="PF16739">
    <property type="entry name" value="CARD_2"/>
    <property type="match status" value="1"/>
</dbReference>
<evidence type="ECO:0000256" key="3">
    <source>
        <dbReference type="ARBA" id="ARBA00022481"/>
    </source>
</evidence>
<protein>
    <recommendedName>
        <fullName evidence="19">Mitochondrial antiviral-signaling protein</fullName>
    </recommendedName>
    <alternativeName>
        <fullName evidence="20">Interferon beta promoter stimulator protein 1</fullName>
    </alternativeName>
    <alternativeName>
        <fullName evidence="21">Virus-induced-signaling adapter</fullName>
    </alternativeName>
</protein>
<keyword evidence="6" id="KW-0945">Host-virus interaction</keyword>
<keyword evidence="15 23" id="KW-0472">Membrane</keyword>
<dbReference type="AlphaFoldDB" id="A0A8C1F4G2"/>
<evidence type="ECO:0000259" key="24">
    <source>
        <dbReference type="Pfam" id="PF16739"/>
    </source>
</evidence>
<evidence type="ECO:0000256" key="21">
    <source>
        <dbReference type="ARBA" id="ARBA00083233"/>
    </source>
</evidence>
<feature type="compositionally biased region" description="Low complexity" evidence="22">
    <location>
        <begin position="262"/>
        <end position="279"/>
    </location>
</feature>
<evidence type="ECO:0000256" key="16">
    <source>
        <dbReference type="ARBA" id="ARBA00023139"/>
    </source>
</evidence>
<evidence type="ECO:0000256" key="8">
    <source>
        <dbReference type="ARBA" id="ARBA00022692"/>
    </source>
</evidence>
<evidence type="ECO:0000256" key="10">
    <source>
        <dbReference type="ARBA" id="ARBA00022843"/>
    </source>
</evidence>
<evidence type="ECO:0000256" key="14">
    <source>
        <dbReference type="ARBA" id="ARBA00023128"/>
    </source>
</evidence>
<dbReference type="GO" id="GO:0002753">
    <property type="term" value="P:cytoplasmic pattern recognition receptor signaling pathway"/>
    <property type="evidence" value="ECO:0007669"/>
    <property type="project" value="UniProtKB-ARBA"/>
</dbReference>
<dbReference type="GO" id="GO:0051607">
    <property type="term" value="P:defense response to virus"/>
    <property type="evidence" value="ECO:0007669"/>
    <property type="project" value="UniProtKB-KW"/>
</dbReference>
<keyword evidence="5" id="KW-0597">Phosphoprotein</keyword>
<feature type="domain" description="Caspase recruitment" evidence="24">
    <location>
        <begin position="8"/>
        <end position="92"/>
    </location>
</feature>
<feature type="region of interest" description="Disordered" evidence="22">
    <location>
        <begin position="101"/>
        <end position="120"/>
    </location>
</feature>
<evidence type="ECO:0000256" key="22">
    <source>
        <dbReference type="SAM" id="MobiDB-lite"/>
    </source>
</evidence>
<evidence type="ECO:0000256" key="17">
    <source>
        <dbReference type="ARBA" id="ARBA00023140"/>
    </source>
</evidence>
<dbReference type="GO" id="GO:0035591">
    <property type="term" value="F:signaling adaptor activity"/>
    <property type="evidence" value="ECO:0007669"/>
    <property type="project" value="UniProtKB-ARBA"/>
</dbReference>
<feature type="region of interest" description="Disordered" evidence="22">
    <location>
        <begin position="134"/>
        <end position="215"/>
    </location>
</feature>
<keyword evidence="18" id="KW-0449">Lipoprotein</keyword>
<keyword evidence="17" id="KW-0576">Peroxisome</keyword>
<dbReference type="GO" id="GO:0070585">
    <property type="term" value="P:protein localization to mitochondrion"/>
    <property type="evidence" value="ECO:0007669"/>
    <property type="project" value="UniProtKB-ARBA"/>
</dbReference>
<evidence type="ECO:0000256" key="11">
    <source>
        <dbReference type="ARBA" id="ARBA00022859"/>
    </source>
</evidence>
<evidence type="ECO:0000313" key="25">
    <source>
        <dbReference type="Ensembl" id="ENSCCRP00000086757.2"/>
    </source>
</evidence>
<evidence type="ECO:0000256" key="2">
    <source>
        <dbReference type="ARBA" id="ARBA00004572"/>
    </source>
</evidence>
<dbReference type="InterPro" id="IPR011029">
    <property type="entry name" value="DEATH-like_dom_sf"/>
</dbReference>
<evidence type="ECO:0000256" key="15">
    <source>
        <dbReference type="ARBA" id="ARBA00023136"/>
    </source>
</evidence>
<keyword evidence="26" id="KW-1185">Reference proteome</keyword>
<feature type="compositionally biased region" description="Polar residues" evidence="22">
    <location>
        <begin position="280"/>
        <end position="292"/>
    </location>
</feature>
<evidence type="ECO:0000256" key="13">
    <source>
        <dbReference type="ARBA" id="ARBA00023118"/>
    </source>
</evidence>
<feature type="region of interest" description="Disordered" evidence="22">
    <location>
        <begin position="256"/>
        <end position="292"/>
    </location>
</feature>
<dbReference type="InterPro" id="IPR031964">
    <property type="entry name" value="CARD_dom"/>
</dbReference>
<keyword evidence="16" id="KW-0564">Palmitate</keyword>
<feature type="compositionally biased region" description="Low complexity" evidence="22">
    <location>
        <begin position="168"/>
        <end position="177"/>
    </location>
</feature>
<dbReference type="GO" id="GO:0032755">
    <property type="term" value="P:positive regulation of interleukin-6 production"/>
    <property type="evidence" value="ECO:0007669"/>
    <property type="project" value="UniProtKB-ARBA"/>
</dbReference>
<evidence type="ECO:0000256" key="5">
    <source>
        <dbReference type="ARBA" id="ARBA00022553"/>
    </source>
</evidence>
<evidence type="ECO:0000256" key="9">
    <source>
        <dbReference type="ARBA" id="ARBA00022787"/>
    </source>
</evidence>
<keyword evidence="8 23" id="KW-0812">Transmembrane</keyword>
<feature type="compositionally biased region" description="Low complexity" evidence="22">
    <location>
        <begin position="145"/>
        <end position="159"/>
    </location>
</feature>
<proteinExistence type="predicted"/>
<dbReference type="FunFam" id="1.10.533.10:FF:000063">
    <property type="entry name" value="Mitochondrial antiviral-signaling protein"/>
    <property type="match status" value="1"/>
</dbReference>
<keyword evidence="4" id="KW-1017">Isopeptide bond</keyword>
<evidence type="ECO:0000256" key="12">
    <source>
        <dbReference type="ARBA" id="ARBA00022989"/>
    </source>
</evidence>
<keyword evidence="12 23" id="KW-1133">Transmembrane helix</keyword>
<dbReference type="GeneTree" id="ENSGT00950000184013"/>
<dbReference type="GO" id="GO:1900063">
    <property type="term" value="P:regulation of peroxisome organization"/>
    <property type="evidence" value="ECO:0007669"/>
    <property type="project" value="UniProtKB-ARBA"/>
</dbReference>
<evidence type="ECO:0000256" key="18">
    <source>
        <dbReference type="ARBA" id="ARBA00023288"/>
    </source>
</evidence>